<keyword evidence="2" id="KW-0472">Membrane</keyword>
<evidence type="ECO:0000256" key="1">
    <source>
        <dbReference type="SAM" id="MobiDB-lite"/>
    </source>
</evidence>
<evidence type="ECO:0000313" key="3">
    <source>
        <dbReference type="EMBL" id="RZS62614.1"/>
    </source>
</evidence>
<keyword evidence="2" id="KW-1133">Transmembrane helix</keyword>
<evidence type="ECO:0000313" key="4">
    <source>
        <dbReference type="Proteomes" id="UP000293852"/>
    </source>
</evidence>
<dbReference type="InterPro" id="IPR051533">
    <property type="entry name" value="WaaL-like"/>
</dbReference>
<keyword evidence="2" id="KW-0812">Transmembrane</keyword>
<feature type="transmembrane region" description="Helical" evidence="2">
    <location>
        <begin position="62"/>
        <end position="78"/>
    </location>
</feature>
<dbReference type="AlphaFoldDB" id="A0A4Q7M4T1"/>
<feature type="transmembrane region" description="Helical" evidence="2">
    <location>
        <begin position="167"/>
        <end position="187"/>
    </location>
</feature>
<evidence type="ECO:0000256" key="2">
    <source>
        <dbReference type="SAM" id="Phobius"/>
    </source>
</evidence>
<evidence type="ECO:0008006" key="5">
    <source>
        <dbReference type="Google" id="ProtNLM"/>
    </source>
</evidence>
<feature type="transmembrane region" description="Helical" evidence="2">
    <location>
        <begin position="113"/>
        <end position="130"/>
    </location>
</feature>
<feature type="region of interest" description="Disordered" evidence="1">
    <location>
        <begin position="1"/>
        <end position="24"/>
    </location>
</feature>
<feature type="transmembrane region" description="Helical" evidence="2">
    <location>
        <begin position="430"/>
        <end position="451"/>
    </location>
</feature>
<dbReference type="EMBL" id="SGWX01000001">
    <property type="protein sequence ID" value="RZS62614.1"/>
    <property type="molecule type" value="Genomic_DNA"/>
</dbReference>
<dbReference type="OrthoDB" id="5051797at2"/>
<feature type="transmembrane region" description="Helical" evidence="2">
    <location>
        <begin position="294"/>
        <end position="323"/>
    </location>
</feature>
<proteinExistence type="predicted"/>
<feature type="transmembrane region" description="Helical" evidence="2">
    <location>
        <begin position="85"/>
        <end position="101"/>
    </location>
</feature>
<feature type="transmembrane region" description="Helical" evidence="2">
    <location>
        <begin position="463"/>
        <end position="482"/>
    </location>
</feature>
<sequence>MVLALSPDAPRPETTAPASAGFGEPDLARAPRRLTRRETVGAALVAVVLLVAAWAVPPPFAGGLAVVVAGVYLARGALRRRETWLFLLVAVILFVPIRRYAIPIPLPFALEPYRVLVTLTLLIVLADLLVDPAMRWRPLRFGAPVGFFLATMVLSIVVNALPLTAGGLFGSAVGGLVNLMIAPLVLVTVRQLVRSRRTVTVLLTGLSWSGALIGLAAVVERATHVNVFLKLNAVAPLTLLRDPDLSLRAGGARAYGPAQHPIALAVLLCMLVPLGVYLARHAGWPRHPVNRRLFYAGVLACTLLGVAAAISRTAVVVLGAMFLLTAVLRPRLARLLFVLGVPVLLLGALVSPKVVGSLVGSFLDPDSLVASQYTSPGWTGAGRLADLAPATALALQHPFFGTGVGSRVVVGDDANAFILDNQVLGTQLDAGAVGVLGLAVLVIVPAVMLVRHALRAGVPERDAMLAFALATSVVGYGAALFFYDAFGFLQTFLLLAILLAVGAWLLTDAHADTAVDTAVDTPAEEP</sequence>
<keyword evidence="4" id="KW-1185">Reference proteome</keyword>
<dbReference type="Proteomes" id="UP000293852">
    <property type="component" value="Unassembled WGS sequence"/>
</dbReference>
<name>A0A4Q7M4T1_9MICO</name>
<dbReference type="PANTHER" id="PTHR37422">
    <property type="entry name" value="TEICHURONIC ACID BIOSYNTHESIS PROTEIN TUAE"/>
    <property type="match status" value="1"/>
</dbReference>
<accession>A0A4Q7M4T1</accession>
<feature type="transmembrane region" description="Helical" evidence="2">
    <location>
        <begin position="262"/>
        <end position="282"/>
    </location>
</feature>
<dbReference type="PANTHER" id="PTHR37422:SF13">
    <property type="entry name" value="LIPOPOLYSACCHARIDE BIOSYNTHESIS PROTEIN PA4999-RELATED"/>
    <property type="match status" value="1"/>
</dbReference>
<reference evidence="3 4" key="1">
    <citation type="submission" date="2019-02" db="EMBL/GenBank/DDBJ databases">
        <title>Sequencing the genomes of 1000 actinobacteria strains.</title>
        <authorList>
            <person name="Klenk H.-P."/>
        </authorList>
    </citation>
    <scope>NUCLEOTIDE SEQUENCE [LARGE SCALE GENOMIC DNA]</scope>
    <source>
        <strain evidence="3 4">DSM 16932</strain>
    </source>
</reference>
<organism evidence="3 4">
    <name type="scientific">Xylanimonas ulmi</name>
    <dbReference type="NCBI Taxonomy" id="228973"/>
    <lineage>
        <taxon>Bacteria</taxon>
        <taxon>Bacillati</taxon>
        <taxon>Actinomycetota</taxon>
        <taxon>Actinomycetes</taxon>
        <taxon>Micrococcales</taxon>
        <taxon>Promicromonosporaceae</taxon>
        <taxon>Xylanimonas</taxon>
    </lineage>
</organism>
<protein>
    <recommendedName>
        <fullName evidence="5">O-antigen ligase</fullName>
    </recommendedName>
</protein>
<comment type="caution">
    <text evidence="3">The sequence shown here is derived from an EMBL/GenBank/DDBJ whole genome shotgun (WGS) entry which is preliminary data.</text>
</comment>
<feature type="transmembrane region" description="Helical" evidence="2">
    <location>
        <begin position="488"/>
        <end position="506"/>
    </location>
</feature>
<feature type="transmembrane region" description="Helical" evidence="2">
    <location>
        <begin position="39"/>
        <end position="56"/>
    </location>
</feature>
<gene>
    <name evidence="3" type="ORF">EV386_2956</name>
</gene>
<feature type="transmembrane region" description="Helical" evidence="2">
    <location>
        <begin position="335"/>
        <end position="355"/>
    </location>
</feature>
<feature type="transmembrane region" description="Helical" evidence="2">
    <location>
        <begin position="142"/>
        <end position="161"/>
    </location>
</feature>
<dbReference type="RefSeq" id="WP_130416090.1">
    <property type="nucleotide sequence ID" value="NZ_SGWX01000001.1"/>
</dbReference>